<dbReference type="OrthoDB" id="5872181at2759"/>
<keyword evidence="5 7" id="KW-1133">Transmembrane helix</keyword>
<keyword evidence="3 7" id="KW-0812">Transmembrane</keyword>
<evidence type="ECO:0000256" key="4">
    <source>
        <dbReference type="ARBA" id="ARBA00022847"/>
    </source>
</evidence>
<dbReference type="PANTHER" id="PTHR11616">
    <property type="entry name" value="SODIUM/CHLORIDE DEPENDENT TRANSPORTER"/>
    <property type="match status" value="1"/>
</dbReference>
<dbReference type="GO" id="GO:0043005">
    <property type="term" value="C:neuron projection"/>
    <property type="evidence" value="ECO:0007669"/>
    <property type="project" value="TreeGrafter"/>
</dbReference>
<keyword evidence="6 7" id="KW-0472">Membrane</keyword>
<accession>A0A0B1S605</accession>
<dbReference type="EMBL" id="KN609594">
    <property type="protein sequence ID" value="KHJ78620.1"/>
    <property type="molecule type" value="Genomic_DNA"/>
</dbReference>
<sequence>MSGAFLIPYLVMLLVGGLPMFYMELALGQFHRSGCVSIWRKVCPLFKGDLSPATIYNRGITVAAT</sequence>
<dbReference type="SUPFAM" id="SSF161070">
    <property type="entry name" value="SNF-like"/>
    <property type="match status" value="1"/>
</dbReference>
<dbReference type="GO" id="GO:0006865">
    <property type="term" value="P:amino acid transport"/>
    <property type="evidence" value="ECO:0007669"/>
    <property type="project" value="TreeGrafter"/>
</dbReference>
<dbReference type="InterPro" id="IPR037272">
    <property type="entry name" value="SNS_sf"/>
</dbReference>
<feature type="transmembrane region" description="Helical" evidence="7">
    <location>
        <begin position="6"/>
        <end position="23"/>
    </location>
</feature>
<dbReference type="GO" id="GO:0005886">
    <property type="term" value="C:plasma membrane"/>
    <property type="evidence" value="ECO:0007669"/>
    <property type="project" value="TreeGrafter"/>
</dbReference>
<dbReference type="GO" id="GO:0098793">
    <property type="term" value="C:presynapse"/>
    <property type="evidence" value="ECO:0007669"/>
    <property type="project" value="GOC"/>
</dbReference>
<protein>
    <recommendedName>
        <fullName evidence="10">Sodium:neurotransmitter symporter family protein</fullName>
    </recommendedName>
</protein>
<dbReference type="Pfam" id="PF00209">
    <property type="entry name" value="SNF"/>
    <property type="match status" value="1"/>
</dbReference>
<evidence type="ECO:0008006" key="10">
    <source>
        <dbReference type="Google" id="ProtNLM"/>
    </source>
</evidence>
<evidence type="ECO:0000256" key="5">
    <source>
        <dbReference type="ARBA" id="ARBA00022989"/>
    </source>
</evidence>
<keyword evidence="9" id="KW-1185">Reference proteome</keyword>
<reference evidence="8 9" key="1">
    <citation type="submission" date="2014-03" db="EMBL/GenBank/DDBJ databases">
        <title>Draft genome of the hookworm Oesophagostomum dentatum.</title>
        <authorList>
            <person name="Mitreva M."/>
        </authorList>
    </citation>
    <scope>NUCLEOTIDE SEQUENCE [LARGE SCALE GENOMIC DNA]</scope>
    <source>
        <strain evidence="8 9">OD-Hann</strain>
    </source>
</reference>
<evidence type="ECO:0000256" key="2">
    <source>
        <dbReference type="ARBA" id="ARBA00022448"/>
    </source>
</evidence>
<dbReference type="PANTHER" id="PTHR11616:SF279">
    <property type="entry name" value="SODIUM-DEPENDENT SEROTONIN TRANSPORTER"/>
    <property type="match status" value="1"/>
</dbReference>
<evidence type="ECO:0000313" key="9">
    <source>
        <dbReference type="Proteomes" id="UP000053660"/>
    </source>
</evidence>
<evidence type="ECO:0000256" key="7">
    <source>
        <dbReference type="SAM" id="Phobius"/>
    </source>
</evidence>
<organism evidence="8 9">
    <name type="scientific">Oesophagostomum dentatum</name>
    <name type="common">Nodular worm</name>
    <dbReference type="NCBI Taxonomy" id="61180"/>
    <lineage>
        <taxon>Eukaryota</taxon>
        <taxon>Metazoa</taxon>
        <taxon>Ecdysozoa</taxon>
        <taxon>Nematoda</taxon>
        <taxon>Chromadorea</taxon>
        <taxon>Rhabditida</taxon>
        <taxon>Rhabditina</taxon>
        <taxon>Rhabditomorpha</taxon>
        <taxon>Strongyloidea</taxon>
        <taxon>Strongylidae</taxon>
        <taxon>Oesophagostomum</taxon>
    </lineage>
</organism>
<proteinExistence type="predicted"/>
<feature type="non-terminal residue" evidence="8">
    <location>
        <position position="65"/>
    </location>
</feature>
<name>A0A0B1S605_OESDE</name>
<evidence type="ECO:0000313" key="8">
    <source>
        <dbReference type="EMBL" id="KHJ78620.1"/>
    </source>
</evidence>
<dbReference type="InterPro" id="IPR000175">
    <property type="entry name" value="Na/ntran_symport"/>
</dbReference>
<keyword evidence="4" id="KW-0769">Symport</keyword>
<gene>
    <name evidence="8" type="ORF">OESDEN_21757</name>
</gene>
<keyword evidence="2" id="KW-0813">Transport</keyword>
<evidence type="ECO:0000256" key="6">
    <source>
        <dbReference type="ARBA" id="ARBA00023136"/>
    </source>
</evidence>
<comment type="subcellular location">
    <subcellularLocation>
        <location evidence="1">Membrane</location>
        <topology evidence="1">Multi-pass membrane protein</topology>
    </subcellularLocation>
</comment>
<dbReference type="GO" id="GO:0051378">
    <property type="term" value="F:serotonin binding"/>
    <property type="evidence" value="ECO:0007669"/>
    <property type="project" value="TreeGrafter"/>
</dbReference>
<dbReference type="PROSITE" id="PS50267">
    <property type="entry name" value="NA_NEUROTRAN_SYMP_3"/>
    <property type="match status" value="1"/>
</dbReference>
<evidence type="ECO:0000256" key="1">
    <source>
        <dbReference type="ARBA" id="ARBA00004141"/>
    </source>
</evidence>
<dbReference type="GO" id="GO:0005335">
    <property type="term" value="F:serotonin:sodium:chloride symporter activity"/>
    <property type="evidence" value="ECO:0007669"/>
    <property type="project" value="TreeGrafter"/>
</dbReference>
<dbReference type="Proteomes" id="UP000053660">
    <property type="component" value="Unassembled WGS sequence"/>
</dbReference>
<evidence type="ECO:0000256" key="3">
    <source>
        <dbReference type="ARBA" id="ARBA00022692"/>
    </source>
</evidence>
<dbReference type="AlphaFoldDB" id="A0A0B1S605"/>